<evidence type="ECO:0000256" key="4">
    <source>
        <dbReference type="ARBA" id="ARBA00022529"/>
    </source>
</evidence>
<name>A0A1V1WBK7_9SCOR</name>
<evidence type="ECO:0000256" key="5">
    <source>
        <dbReference type="ARBA" id="ARBA00023022"/>
    </source>
</evidence>
<keyword evidence="4" id="KW-0929">Antimicrobial</keyword>
<keyword evidence="3" id="KW-0964">Secreted</keyword>
<proteinExistence type="inferred from homology"/>
<evidence type="ECO:0000256" key="2">
    <source>
        <dbReference type="ARBA" id="ARBA00007654"/>
    </source>
</evidence>
<dbReference type="GO" id="GO:0042742">
    <property type="term" value="P:defense response to bacterium"/>
    <property type="evidence" value="ECO:0007669"/>
    <property type="project" value="UniProtKB-KW"/>
</dbReference>
<accession>A0A1V1WBK7</accession>
<feature type="signal peptide" evidence="6">
    <location>
        <begin position="1"/>
        <end position="22"/>
    </location>
</feature>
<protein>
    <submittedName>
        <fullName evidence="7">Putative NDBP</fullName>
    </submittedName>
</protein>
<dbReference type="EMBL" id="GFCD01000057">
    <property type="protein sequence ID" value="JAV45728.1"/>
    <property type="molecule type" value="Transcribed_RNA"/>
</dbReference>
<feature type="chain" id="PRO_5013160705" evidence="6">
    <location>
        <begin position="23"/>
        <end position="68"/>
    </location>
</feature>
<evidence type="ECO:0000256" key="3">
    <source>
        <dbReference type="ARBA" id="ARBA00022525"/>
    </source>
</evidence>
<organism evidence="7">
    <name type="scientific">Superstitionia donensis</name>
    <dbReference type="NCBI Taxonomy" id="311983"/>
    <lineage>
        <taxon>Eukaryota</taxon>
        <taxon>Metazoa</taxon>
        <taxon>Ecdysozoa</taxon>
        <taxon>Arthropoda</taxon>
        <taxon>Chelicerata</taxon>
        <taxon>Arachnida</taxon>
        <taxon>Scorpiones</taxon>
        <taxon>Iurida</taxon>
        <taxon>Chactoidea</taxon>
        <taxon>Superstitionidae</taxon>
        <taxon>Superstitionia</taxon>
    </lineage>
</organism>
<keyword evidence="6" id="KW-0732">Signal</keyword>
<dbReference type="InterPro" id="IPR012526">
    <property type="entry name" value="Antimicrobial_7"/>
</dbReference>
<reference evidence="7" key="1">
    <citation type="journal article" date="2016" name="Toxins">
        <title>Venom Gland Transcriptomic and Proteomic Analyses of the Enigmatic Scorpion Superstitionia donensis (Scorpiones: Superstitioniidae), with Insights on the Evolution of Its Venom Components.</title>
        <authorList>
            <person name="Santibanez-Lopez C.E."/>
            <person name="Cid-Uribe J.I."/>
            <person name="Batista C.V."/>
            <person name="Ortiz E."/>
            <person name="Possani L.D."/>
        </authorList>
    </citation>
    <scope>NUCLEOTIDE SEQUENCE</scope>
    <source>
        <strain evidence="7">Pooled</strain>
        <tissue evidence="7">Venom gland</tissue>
    </source>
</reference>
<dbReference type="GO" id="GO:0044179">
    <property type="term" value="P:hemolysis in another organism"/>
    <property type="evidence" value="ECO:0007669"/>
    <property type="project" value="InterPro"/>
</dbReference>
<evidence type="ECO:0000313" key="7">
    <source>
        <dbReference type="EMBL" id="JAV45728.1"/>
    </source>
</evidence>
<dbReference type="GO" id="GO:0005576">
    <property type="term" value="C:extracellular region"/>
    <property type="evidence" value="ECO:0007669"/>
    <property type="project" value="UniProtKB-SubCell"/>
</dbReference>
<comment type="similarity">
    <text evidence="2">Belongs to the non-disulfide-bridged peptide (NDBP) superfamily. Long chain multifunctional peptide (group 2) family.</text>
</comment>
<evidence type="ECO:0000256" key="6">
    <source>
        <dbReference type="SAM" id="SignalP"/>
    </source>
</evidence>
<sequence length="68" mass="7567">MNAKIFLVVLLVAAFMTEETEAGFFGKIWNSDFVKNLRNKAVKFISDKIGTNPPQAATLDELLDALYS</sequence>
<comment type="subcellular location">
    <subcellularLocation>
        <location evidence="1">Secreted</location>
    </subcellularLocation>
</comment>
<evidence type="ECO:0000256" key="1">
    <source>
        <dbReference type="ARBA" id="ARBA00004613"/>
    </source>
</evidence>
<dbReference type="Pfam" id="PF08102">
    <property type="entry name" value="Antimicrobial_7"/>
    <property type="match status" value="1"/>
</dbReference>
<keyword evidence="5" id="KW-0044">Antibiotic</keyword>
<dbReference type="AlphaFoldDB" id="A0A1V1WBK7"/>